<dbReference type="Pfam" id="PF00668">
    <property type="entry name" value="Condensation"/>
    <property type="match status" value="1"/>
</dbReference>
<keyword evidence="5" id="KW-0045">Antibiotic biosynthesis</keyword>
<dbReference type="Gene3D" id="1.10.1200.10">
    <property type="entry name" value="ACP-like"/>
    <property type="match status" value="1"/>
</dbReference>
<dbReference type="GO" id="GO:0003824">
    <property type="term" value="F:catalytic activity"/>
    <property type="evidence" value="ECO:0007669"/>
    <property type="project" value="InterPro"/>
</dbReference>
<dbReference type="SUPFAM" id="SSF47336">
    <property type="entry name" value="ACP-like"/>
    <property type="match status" value="1"/>
</dbReference>
<dbReference type="InterPro" id="IPR000873">
    <property type="entry name" value="AMP-dep_synth/lig_dom"/>
</dbReference>
<dbReference type="FunFam" id="1.10.1200.10:FF:000005">
    <property type="entry name" value="Nonribosomal peptide synthetase 1"/>
    <property type="match status" value="1"/>
</dbReference>
<keyword evidence="8" id="KW-1185">Reference proteome</keyword>
<dbReference type="PROSITE" id="PS00455">
    <property type="entry name" value="AMP_BINDING"/>
    <property type="match status" value="1"/>
</dbReference>
<comment type="caution">
    <text evidence="7">The sequence shown here is derived from an EMBL/GenBank/DDBJ whole genome shotgun (WGS) entry which is preliminary data.</text>
</comment>
<dbReference type="SUPFAM" id="SSF56801">
    <property type="entry name" value="Acetyl-CoA synthetase-like"/>
    <property type="match status" value="1"/>
</dbReference>
<dbReference type="NCBIfam" id="TIGR01720">
    <property type="entry name" value="NRPS-para261"/>
    <property type="match status" value="1"/>
</dbReference>
<dbReference type="Pfam" id="PF13193">
    <property type="entry name" value="AMP-binding_C"/>
    <property type="match status" value="1"/>
</dbReference>
<name>A0A367S124_9NOSO</name>
<dbReference type="CDD" id="cd05930">
    <property type="entry name" value="A_NRPS"/>
    <property type="match status" value="1"/>
</dbReference>
<keyword evidence="4" id="KW-0597">Phosphoprotein</keyword>
<sequence length="1066" mass="121048">MNYPNQVLSDKNTVHPTNVFINFPKQETEQSIASRFLKQVINYPNKIAVKSRIYEWTYTDLNRRSDQIAQKILTTLGNQKERVAILFEHDAPMIAATLGVLKLGKTYVPLDGAFPKERLSYMLSDSAATAILTNSQNIKFAKSLVQNELPIINIDEINFGDEDFKSCQILAMPEDIAYILYTSGSTGKPKGVMQSNRNVLHHMRIWTNSLHISSDDKLTLFSSYSWDSSVQDIFGALLNGACVSPFDVKHEGLENMCQWIIDQEITIYHSTVPLYRHLAKIITGQENFGELRLLILGGDIIHKGDVELYKKYFSDKSIIVNAYGSTESTTCLQYFVNKNTNLTQNVIPAGYAVDDTEVLLLNDDGEQVKVGEIGELVVKSAYIALGYWQKPDETAKKFQVDPTDIAKKSYRMGDLGYIQSDGSIALAGRKDFQTKIRGFRVEIGEIEATLSQHPKVQEAVVVVWEDTPLEKRLVAYIVVDQKQTFTITELRSFLKERLPEYLIPSSFTFIDKLPLTPNHKIDRRALPAPIKTSLEKEYVAPRTIIEETIARIWSELLNVERVGIYDNFLDLGGDSLIGFQVIVRAKQAGILITIRQLRKYPTIAELAAVVKTNSSLHIDQSSVTGLVPLTPIKYWVFEQNFVDLHQWSQSVLLDVKESIDLYILEKSLQQILVHHDALRIRFFQNDSKWQQLISPPEESKFFIEVVDLSFLQQEGQIQALDEAVLKLKTSLNLIEGPLFKAVFFKLGKTSLGKILLVFHQTIVDGVSWRILLEDLQAIYKNLIQERTIKLPLKTTSFKFWAEKLQEYAKSTSINSELEYWEKVFQNPIKRLPVVYPNSNKELAITKDISTSLNAKETQILLQAVSKIYGTRIDIVLLTAMVKSFSEWTGNRALWVDLIGHGREAIIEDVDLSRTVGWFTTLCPVFLDINQADSLEDELNLVQKELQSIPNQGISYGLLRFLHGNPKFAEKMKNIQAEVSFNYLGQFDQALPTSSLFQLASESSQIVRGRPSHPLEITATIIGGQIYLDWTYSVHVYKQTLVEQLSQSFLEVIRSMIIHSQSVISFN</sequence>
<dbReference type="GO" id="GO:0008610">
    <property type="term" value="P:lipid biosynthetic process"/>
    <property type="evidence" value="ECO:0007669"/>
    <property type="project" value="UniProtKB-ARBA"/>
</dbReference>
<evidence type="ECO:0000256" key="1">
    <source>
        <dbReference type="ARBA" id="ARBA00001957"/>
    </source>
</evidence>
<protein>
    <recommendedName>
        <fullName evidence="6">Carrier domain-containing protein</fullName>
    </recommendedName>
</protein>
<organism evidence="7 8">
    <name type="scientific">Nostoc minutum NIES-26</name>
    <dbReference type="NCBI Taxonomy" id="1844469"/>
    <lineage>
        <taxon>Bacteria</taxon>
        <taxon>Bacillati</taxon>
        <taxon>Cyanobacteriota</taxon>
        <taxon>Cyanophyceae</taxon>
        <taxon>Nostocales</taxon>
        <taxon>Nostocaceae</taxon>
        <taxon>Nostoc</taxon>
    </lineage>
</organism>
<comment type="similarity">
    <text evidence="2">Belongs to the ATP-dependent AMP-binding enzyme family.</text>
</comment>
<evidence type="ECO:0000313" key="7">
    <source>
        <dbReference type="EMBL" id="RCJ42557.1"/>
    </source>
</evidence>
<dbReference type="InterPro" id="IPR009081">
    <property type="entry name" value="PP-bd_ACP"/>
</dbReference>
<dbReference type="InterPro" id="IPR042099">
    <property type="entry name" value="ANL_N_sf"/>
</dbReference>
<reference evidence="7" key="1">
    <citation type="submission" date="2016-04" db="EMBL/GenBank/DDBJ databases">
        <authorList>
            <person name="Tabuchi Yagui T.R."/>
        </authorList>
    </citation>
    <scope>NUCLEOTIDE SEQUENCE [LARGE SCALE GENOMIC DNA]</scope>
    <source>
        <strain evidence="7">NIES-26</strain>
    </source>
</reference>
<evidence type="ECO:0000259" key="6">
    <source>
        <dbReference type="PROSITE" id="PS50075"/>
    </source>
</evidence>
<dbReference type="SUPFAM" id="SSF52777">
    <property type="entry name" value="CoA-dependent acyltransferases"/>
    <property type="match status" value="2"/>
</dbReference>
<dbReference type="InterPro" id="IPR036736">
    <property type="entry name" value="ACP-like_sf"/>
</dbReference>
<dbReference type="InterPro" id="IPR020459">
    <property type="entry name" value="AMP-binding"/>
</dbReference>
<comment type="cofactor">
    <cofactor evidence="1">
        <name>pantetheine 4'-phosphate</name>
        <dbReference type="ChEBI" id="CHEBI:47942"/>
    </cofactor>
</comment>
<dbReference type="GO" id="GO:0044550">
    <property type="term" value="P:secondary metabolite biosynthetic process"/>
    <property type="evidence" value="ECO:0007669"/>
    <property type="project" value="UniProtKB-ARBA"/>
</dbReference>
<dbReference type="Gene3D" id="3.30.559.30">
    <property type="entry name" value="Nonribosomal peptide synthetase, condensation domain"/>
    <property type="match status" value="1"/>
</dbReference>
<feature type="domain" description="Carrier" evidence="6">
    <location>
        <begin position="540"/>
        <end position="614"/>
    </location>
</feature>
<evidence type="ECO:0000256" key="3">
    <source>
        <dbReference type="ARBA" id="ARBA00022450"/>
    </source>
</evidence>
<dbReference type="PANTHER" id="PTHR45398:SF1">
    <property type="entry name" value="ENZYME, PUTATIVE (JCVI)-RELATED"/>
    <property type="match status" value="1"/>
</dbReference>
<accession>A0A367S124</accession>
<dbReference type="InterPro" id="IPR010060">
    <property type="entry name" value="NRPS_synth"/>
</dbReference>
<dbReference type="PRINTS" id="PR00154">
    <property type="entry name" value="AMPBINDING"/>
</dbReference>
<dbReference type="AlphaFoldDB" id="A0A367S124"/>
<dbReference type="Gene3D" id="3.30.300.30">
    <property type="match status" value="1"/>
</dbReference>
<evidence type="ECO:0000256" key="2">
    <source>
        <dbReference type="ARBA" id="ARBA00006432"/>
    </source>
</evidence>
<dbReference type="InterPro" id="IPR045851">
    <property type="entry name" value="AMP-bd_C_sf"/>
</dbReference>
<dbReference type="InterPro" id="IPR020845">
    <property type="entry name" value="AMP-binding_CS"/>
</dbReference>
<dbReference type="Pfam" id="PF00501">
    <property type="entry name" value="AMP-binding"/>
    <property type="match status" value="1"/>
</dbReference>
<dbReference type="InterPro" id="IPR010071">
    <property type="entry name" value="AA_adenyl_dom"/>
</dbReference>
<proteinExistence type="inferred from homology"/>
<dbReference type="InterPro" id="IPR001242">
    <property type="entry name" value="Condensation_dom"/>
</dbReference>
<dbReference type="PANTHER" id="PTHR45398">
    <property type="match status" value="1"/>
</dbReference>
<dbReference type="InterPro" id="IPR025110">
    <property type="entry name" value="AMP-bd_C"/>
</dbReference>
<dbReference type="NCBIfam" id="TIGR01733">
    <property type="entry name" value="AA-adenyl-dom"/>
    <property type="match status" value="1"/>
</dbReference>
<evidence type="ECO:0000256" key="5">
    <source>
        <dbReference type="ARBA" id="ARBA00023194"/>
    </source>
</evidence>
<dbReference type="GO" id="GO:0017000">
    <property type="term" value="P:antibiotic biosynthetic process"/>
    <property type="evidence" value="ECO:0007669"/>
    <property type="project" value="UniProtKB-KW"/>
</dbReference>
<dbReference type="FunFam" id="3.30.300.30:FF:000010">
    <property type="entry name" value="Enterobactin synthetase component F"/>
    <property type="match status" value="1"/>
</dbReference>
<gene>
    <name evidence="7" type="ORF">A6770_34400</name>
</gene>
<dbReference type="PROSITE" id="PS50075">
    <property type="entry name" value="CARRIER"/>
    <property type="match status" value="1"/>
</dbReference>
<dbReference type="Proteomes" id="UP000252107">
    <property type="component" value="Unassembled WGS sequence"/>
</dbReference>
<evidence type="ECO:0000256" key="4">
    <source>
        <dbReference type="ARBA" id="ARBA00022553"/>
    </source>
</evidence>
<keyword evidence="3" id="KW-0596">Phosphopantetheine</keyword>
<evidence type="ECO:0000313" key="8">
    <source>
        <dbReference type="Proteomes" id="UP000252107"/>
    </source>
</evidence>
<dbReference type="Gene3D" id="3.30.559.10">
    <property type="entry name" value="Chloramphenicol acetyltransferase-like domain"/>
    <property type="match status" value="1"/>
</dbReference>
<dbReference type="Gene3D" id="3.40.50.12780">
    <property type="entry name" value="N-terminal domain of ligase-like"/>
    <property type="match status" value="1"/>
</dbReference>
<dbReference type="EMBL" id="LXQD01000002">
    <property type="protein sequence ID" value="RCJ42557.1"/>
    <property type="molecule type" value="Genomic_DNA"/>
</dbReference>
<dbReference type="CDD" id="cd19534">
    <property type="entry name" value="E_NRPS"/>
    <property type="match status" value="1"/>
</dbReference>
<dbReference type="InterPro" id="IPR023213">
    <property type="entry name" value="CAT-like_dom_sf"/>
</dbReference>
<dbReference type="Pfam" id="PF00550">
    <property type="entry name" value="PP-binding"/>
    <property type="match status" value="1"/>
</dbReference>